<dbReference type="EMBL" id="CAKMRJ010003334">
    <property type="protein sequence ID" value="CAH1434188.1"/>
    <property type="molecule type" value="Genomic_DNA"/>
</dbReference>
<organism evidence="1 2">
    <name type="scientific">Lactuca virosa</name>
    <dbReference type="NCBI Taxonomy" id="75947"/>
    <lineage>
        <taxon>Eukaryota</taxon>
        <taxon>Viridiplantae</taxon>
        <taxon>Streptophyta</taxon>
        <taxon>Embryophyta</taxon>
        <taxon>Tracheophyta</taxon>
        <taxon>Spermatophyta</taxon>
        <taxon>Magnoliopsida</taxon>
        <taxon>eudicotyledons</taxon>
        <taxon>Gunneridae</taxon>
        <taxon>Pentapetalae</taxon>
        <taxon>asterids</taxon>
        <taxon>campanulids</taxon>
        <taxon>Asterales</taxon>
        <taxon>Asteraceae</taxon>
        <taxon>Cichorioideae</taxon>
        <taxon>Cichorieae</taxon>
        <taxon>Lactucinae</taxon>
        <taxon>Lactuca</taxon>
    </lineage>
</organism>
<reference evidence="1 2" key="1">
    <citation type="submission" date="2022-01" db="EMBL/GenBank/DDBJ databases">
        <authorList>
            <person name="Xiong W."/>
            <person name="Schranz E."/>
        </authorList>
    </citation>
    <scope>NUCLEOTIDE SEQUENCE [LARGE SCALE GENOMIC DNA]</scope>
</reference>
<proteinExistence type="predicted"/>
<evidence type="ECO:0000313" key="1">
    <source>
        <dbReference type="EMBL" id="CAH1434188.1"/>
    </source>
</evidence>
<comment type="caution">
    <text evidence="1">The sequence shown here is derived from an EMBL/GenBank/DDBJ whole genome shotgun (WGS) entry which is preliminary data.</text>
</comment>
<keyword evidence="2" id="KW-1185">Reference proteome</keyword>
<dbReference type="Proteomes" id="UP001157418">
    <property type="component" value="Unassembled WGS sequence"/>
</dbReference>
<evidence type="ECO:0000313" key="2">
    <source>
        <dbReference type="Proteomes" id="UP001157418"/>
    </source>
</evidence>
<accession>A0AAU9NDK5</accession>
<sequence length="66" mass="7293">MGPNTNVTLKGRSTALVYGIGKHDCFLLETTSESQSGNPPTSFARTRFRSSLQRALPYCIIYIARV</sequence>
<protein>
    <submittedName>
        <fullName evidence="1">Uncharacterized protein</fullName>
    </submittedName>
</protein>
<gene>
    <name evidence="1" type="ORF">LVIROSA_LOCUS20727</name>
</gene>
<name>A0AAU9NDK5_9ASTR</name>
<dbReference type="AlphaFoldDB" id="A0AAU9NDK5"/>